<organism evidence="7 8">
    <name type="scientific">Solea senegalensis</name>
    <name type="common">Senegalese sole</name>
    <dbReference type="NCBI Taxonomy" id="28829"/>
    <lineage>
        <taxon>Eukaryota</taxon>
        <taxon>Metazoa</taxon>
        <taxon>Chordata</taxon>
        <taxon>Craniata</taxon>
        <taxon>Vertebrata</taxon>
        <taxon>Euteleostomi</taxon>
        <taxon>Actinopterygii</taxon>
        <taxon>Neopterygii</taxon>
        <taxon>Teleostei</taxon>
        <taxon>Neoteleostei</taxon>
        <taxon>Acanthomorphata</taxon>
        <taxon>Carangaria</taxon>
        <taxon>Pleuronectiformes</taxon>
        <taxon>Pleuronectoidei</taxon>
        <taxon>Soleidae</taxon>
        <taxon>Solea</taxon>
    </lineage>
</organism>
<keyword evidence="4" id="KW-0325">Glycoprotein</keyword>
<feature type="domain" description="WxxW" evidence="6">
    <location>
        <begin position="693"/>
        <end position="776"/>
    </location>
</feature>
<dbReference type="PANTHER" id="PTHR15031:SF4">
    <property type="entry name" value="CARTILAGE INTERMEDIATE LAYER PROTEIN 1"/>
    <property type="match status" value="1"/>
</dbReference>
<evidence type="ECO:0000259" key="6">
    <source>
        <dbReference type="Pfam" id="PF13330"/>
    </source>
</evidence>
<accession>A0AAV6T0N5</accession>
<reference evidence="7 8" key="1">
    <citation type="journal article" date="2021" name="Sci. Rep.">
        <title>Chromosome anchoring in Senegalese sole (Solea senegalensis) reveals sex-associated markers and genome rearrangements in flatfish.</title>
        <authorList>
            <person name="Guerrero-Cozar I."/>
            <person name="Gomez-Garrido J."/>
            <person name="Berbel C."/>
            <person name="Martinez-Blanch J.F."/>
            <person name="Alioto T."/>
            <person name="Claros M.G."/>
            <person name="Gagnaire P.A."/>
            <person name="Manchado M."/>
        </authorList>
    </citation>
    <scope>NUCLEOTIDE SEQUENCE [LARGE SCALE GENOMIC DNA]</scope>
    <source>
        <strain evidence="7">Sse05_10M</strain>
    </source>
</reference>
<dbReference type="Pfam" id="PF13330">
    <property type="entry name" value="Mucin2_WxxW"/>
    <property type="match status" value="14"/>
</dbReference>
<keyword evidence="8" id="KW-1185">Reference proteome</keyword>
<keyword evidence="3 5" id="KW-0732">Signal</keyword>
<feature type="domain" description="WxxW" evidence="6">
    <location>
        <begin position="883"/>
        <end position="966"/>
    </location>
</feature>
<evidence type="ECO:0000256" key="2">
    <source>
        <dbReference type="ARBA" id="ARBA00022525"/>
    </source>
</evidence>
<evidence type="ECO:0000313" key="8">
    <source>
        <dbReference type="Proteomes" id="UP000693946"/>
    </source>
</evidence>
<feature type="domain" description="WxxW" evidence="6">
    <location>
        <begin position="28"/>
        <end position="111"/>
    </location>
</feature>
<feature type="domain" description="WxxW" evidence="6">
    <location>
        <begin position="218"/>
        <end position="301"/>
    </location>
</feature>
<feature type="domain" description="WxxW" evidence="6">
    <location>
        <begin position="1168"/>
        <end position="1251"/>
    </location>
</feature>
<feature type="domain" description="WxxW" evidence="6">
    <location>
        <begin position="978"/>
        <end position="1061"/>
    </location>
</feature>
<feature type="domain" description="WxxW" evidence="6">
    <location>
        <begin position="788"/>
        <end position="871"/>
    </location>
</feature>
<name>A0AAV6T0N5_SOLSE</name>
<feature type="chain" id="PRO_5043820777" description="WxxW domain-containing protein" evidence="5">
    <location>
        <begin position="23"/>
        <end position="1358"/>
    </location>
</feature>
<evidence type="ECO:0000256" key="1">
    <source>
        <dbReference type="ARBA" id="ARBA00004613"/>
    </source>
</evidence>
<dbReference type="InterPro" id="IPR025155">
    <property type="entry name" value="WxxW_domain"/>
</dbReference>
<proteinExistence type="predicted"/>
<dbReference type="Proteomes" id="UP000693946">
    <property type="component" value="Linkage Group LG10"/>
</dbReference>
<protein>
    <recommendedName>
        <fullName evidence="6">WxxW domain-containing protein</fullName>
    </recommendedName>
</protein>
<comment type="caution">
    <text evidence="7">The sequence shown here is derived from an EMBL/GenBank/DDBJ whole genome shotgun (WGS) entry which is preliminary data.</text>
</comment>
<dbReference type="GO" id="GO:0005576">
    <property type="term" value="C:extracellular region"/>
    <property type="evidence" value="ECO:0007669"/>
    <property type="project" value="UniProtKB-SubCell"/>
</dbReference>
<evidence type="ECO:0000256" key="4">
    <source>
        <dbReference type="ARBA" id="ARBA00023180"/>
    </source>
</evidence>
<feature type="domain" description="WxxW" evidence="6">
    <location>
        <begin position="313"/>
        <end position="396"/>
    </location>
</feature>
<gene>
    <name evidence="7" type="ORF">JOB18_034840</name>
</gene>
<evidence type="ECO:0000256" key="3">
    <source>
        <dbReference type="ARBA" id="ARBA00022729"/>
    </source>
</evidence>
<evidence type="ECO:0000256" key="5">
    <source>
        <dbReference type="SAM" id="SignalP"/>
    </source>
</evidence>
<comment type="subcellular location">
    <subcellularLocation>
        <location evidence="1">Secreted</location>
    </subcellularLocation>
</comment>
<feature type="domain" description="WxxW" evidence="6">
    <location>
        <begin position="598"/>
        <end position="681"/>
    </location>
</feature>
<feature type="domain" description="WxxW" evidence="6">
    <location>
        <begin position="1073"/>
        <end position="1156"/>
    </location>
</feature>
<feature type="domain" description="WxxW" evidence="6">
    <location>
        <begin position="1262"/>
        <end position="1346"/>
    </location>
</feature>
<sequence length="1358" mass="153085">MKGVCITLIAVLLIGSSQQTKTKDKECWTPWFDRDNPSATGDWETLIDLHKENPGKICGNPLKIQVQTIAGDSMTSTGDRILQADTTTGFICRNEDQKCGKCEDYRVRFQCPESFCKAGPRCWTSWFNRDNPSEDGDQETLIELWKEYPGKICTNPLNIEVQTTSGDSMASTGDTIARADTAVGFVCKNKDQKDGKCKDYHVRFQCFKSFCDKAPKCWTQWFDRDNPSAKGDWETLEDLRKEYPGKICDNPIHIHVQTVDGGHMTLTGDKIHKADTTTGFICRNEDQKKGKCKDYRVQFMCPLSFCMEGPKCWTQWFDRDNPSATGDWETLKDLRKEYPGKICKNPVNILVQTTAGDTMDSTGNKIHIADTTTGFVCRNEDQKKGKCKDYRVQFQCPERFCKAAPKCWTQWFDRDNPSATGDWETLKDLRKENPGKICGKPLKIQVQTTAGGTMASTGDKIHIADTSTGFVCRNKDQKKGNCKDYRVRFQCPKMFCKPAPKCWTPWFDRDNPSATGDWETLKDLRKENPGKICGKPLKIQVQTTAGGTMASTGDKIHIADTSTGFVCRNKDQKKGNCKDYRVRFQCPKMFCKPAPKCWTPWFDRDNPSATGDWETLKDLRKENPGKICGNPLKIQVRTTAGGTMASTGDKIHIADTSTGFVCRNKDQTGGNCKDYRVRFQCPARFCKPAPKCWTPWFDRDNPSATGDWETLKDLRKENPGKICGNPLKIQVRTTAGGTMASTGDKIHKADTSTGFVCRNKDQTGGNCKDYRVRFQCPARFCKPAPKCWTPWFDRDNPSATGDWETLKDLRKENPGKICGNPLKIQVRTTAGGTMASTGDKIHKADTTTGFVCRNKDQTGGNCKDYRVRFQCPARFCKPAPKCWTPWFDRDNPSATGDWETLKDLRKENPGKICGNPLKIQVRTTAGGTMASTGDKIHKADTATGFVCRNKDQTGGNCKDYRVRFQCPEMFCKPGPKCWTPWFDRDNPSGSGDWETLKDLWKEYPGKICNSPFDIQVQTTSGDSMASTGDTIARVDTSTGFVCKNKDQKDGKCKDYRVRFQCPKSFCDKAPKCWTQWFDRDNPSATGDWETLKDLRKEYPGKICDNPIHIHVQTVDGGHMASTGDKIYKADTSTGFVCENKDQADGKCEDYRVRFQCPSSFCPMGPRCWTPWFDRDNPSGTGDWETLEYLRGENPGKICHNPLQIDVQTKFGGSMDSTGDVITVADTESGFICKNSDQKCGKCKDYRVRFQCSGNFCTQRVCWTKWFDRDNPSGKGDFEYLPYLRKAYPKEICKVPLYIDVVTTDTNMPFIATGQISSVFSPTQGFACRNTEQKGGMCLDYKVRFGCPCTCEGIIQHRE</sequence>
<evidence type="ECO:0000313" key="7">
    <source>
        <dbReference type="EMBL" id="KAG7522946.1"/>
    </source>
</evidence>
<dbReference type="PANTHER" id="PTHR15031">
    <property type="entry name" value="CARTILAGE INTERMEDIATE LAYER PROTEIN CLIP"/>
    <property type="match status" value="1"/>
</dbReference>
<dbReference type="InterPro" id="IPR039675">
    <property type="entry name" value="CILP1/CILP2"/>
</dbReference>
<feature type="domain" description="WxxW" evidence="6">
    <location>
        <begin position="408"/>
        <end position="491"/>
    </location>
</feature>
<keyword evidence="2" id="KW-0964">Secreted</keyword>
<feature type="domain" description="WxxW" evidence="6">
    <location>
        <begin position="123"/>
        <end position="206"/>
    </location>
</feature>
<feature type="signal peptide" evidence="5">
    <location>
        <begin position="1"/>
        <end position="22"/>
    </location>
</feature>
<feature type="domain" description="WxxW" evidence="6">
    <location>
        <begin position="503"/>
        <end position="586"/>
    </location>
</feature>
<dbReference type="EMBL" id="JAGKHQ010000002">
    <property type="protein sequence ID" value="KAG7522946.1"/>
    <property type="molecule type" value="Genomic_DNA"/>
</dbReference>